<feature type="compositionally biased region" description="Low complexity" evidence="10">
    <location>
        <begin position="64"/>
        <end position="78"/>
    </location>
</feature>
<comment type="caution">
    <text evidence="13">The sequence shown here is derived from an EMBL/GenBank/DDBJ whole genome shotgun (WGS) entry which is preliminary data.</text>
</comment>
<dbReference type="Gene3D" id="3.30.40.10">
    <property type="entry name" value="Zinc/RING finger domain, C3HC4 (zinc finger)"/>
    <property type="match status" value="1"/>
</dbReference>
<dbReference type="PROSITE" id="PS00518">
    <property type="entry name" value="ZF_RING_1"/>
    <property type="match status" value="1"/>
</dbReference>
<keyword evidence="4 9" id="KW-0479">Metal-binding</keyword>
<dbReference type="GO" id="GO:0000209">
    <property type="term" value="P:protein polyubiquitination"/>
    <property type="evidence" value="ECO:0007669"/>
    <property type="project" value="InterPro"/>
</dbReference>
<evidence type="ECO:0000259" key="12">
    <source>
        <dbReference type="PROSITE" id="PS50103"/>
    </source>
</evidence>
<comment type="catalytic activity">
    <reaction evidence="1">
        <text>S-ubiquitinyl-[E2 ubiquitin-conjugating enzyme]-L-cysteine + [acceptor protein]-L-lysine = [E2 ubiquitin-conjugating enzyme]-L-cysteine + N(6)-ubiquitinyl-[acceptor protein]-L-lysine.</text>
        <dbReference type="EC" id="2.3.2.27"/>
    </reaction>
</comment>
<feature type="region of interest" description="Disordered" evidence="10">
    <location>
        <begin position="64"/>
        <end position="125"/>
    </location>
</feature>
<reference evidence="13" key="3">
    <citation type="submission" date="2019-06" db="EMBL/GenBank/DDBJ databases">
        <authorList>
            <person name="Poynton C."/>
            <person name="Hasenbein S."/>
            <person name="Benoit J.B."/>
            <person name="Sepulveda M.S."/>
            <person name="Poelchau M.F."/>
            <person name="Murali S.C."/>
            <person name="Chen S."/>
            <person name="Glastad K.M."/>
            <person name="Werren J.H."/>
            <person name="Vineis J.H."/>
            <person name="Bowen J.L."/>
            <person name="Friedrich M."/>
            <person name="Jones J."/>
            <person name="Robertson H.M."/>
            <person name="Feyereisen R."/>
            <person name="Mechler-Hickson A."/>
            <person name="Mathers N."/>
            <person name="Lee C.E."/>
            <person name="Colbourne J.K."/>
            <person name="Biales A."/>
            <person name="Johnston J.S."/>
            <person name="Wellborn G.A."/>
            <person name="Rosendale A.J."/>
            <person name="Cridge A.G."/>
            <person name="Munoz-Torres M.C."/>
            <person name="Bain P.A."/>
            <person name="Manny A.R."/>
            <person name="Major K.M."/>
            <person name="Lambert F.N."/>
            <person name="Vulpe C.D."/>
            <person name="Tuck P."/>
            <person name="Blalock B.J."/>
            <person name="Lin Y.-Y."/>
            <person name="Smith M.E."/>
            <person name="Ochoa-Acuna H."/>
            <person name="Chen M.-J.M."/>
            <person name="Childers C.P."/>
            <person name="Qu J."/>
            <person name="Dugan S."/>
            <person name="Lee S.L."/>
            <person name="Chao H."/>
            <person name="Dinh H."/>
            <person name="Han Y."/>
            <person name="Doddapaneni H."/>
            <person name="Worley K.C."/>
            <person name="Muzny D.M."/>
            <person name="Gibbs R.A."/>
            <person name="Richards S."/>
        </authorList>
    </citation>
    <scope>NUCLEOTIDE SEQUENCE</scope>
    <source>
        <strain evidence="13">HAZT.00-mixed</strain>
        <tissue evidence="13">Whole organism</tissue>
    </source>
</reference>
<dbReference type="PROSITE" id="PS50103">
    <property type="entry name" value="ZF_C3H1"/>
    <property type="match status" value="2"/>
</dbReference>
<name>A0A6A0H8B9_HYAAZ</name>
<feature type="non-terminal residue" evidence="13">
    <location>
        <position position="385"/>
    </location>
</feature>
<dbReference type="SMART" id="SM00356">
    <property type="entry name" value="ZnF_C3H1"/>
    <property type="match status" value="2"/>
</dbReference>
<feature type="compositionally biased region" description="Polar residues" evidence="10">
    <location>
        <begin position="85"/>
        <end position="98"/>
    </location>
</feature>
<sequence>MAHARKAATAASLMTAHTSHPWCAVTMLQDIAHMEENAGMTIADPTEIVNLTVTSKRRDWMANETGNVESTSNTNSSTKADNGPKATQVTSANTTNKGRSVGETPVNNKSSSLVASNSAAGKKKLGPVQLPASSWADAPEFVPRNLQPPPVKEVMSWANVVGGANDASNSSSMTGSSTTITGFIPGGSPSDLCPFFMIHLTCHLMDQCPYIHGQECANVIEADMEHSFAVARSQDKQCGICMDTVMERSLPSQRRFGILPNCSHIFCLDCIRKWRQSKQFENKIIRSCPECRIQSDYIVPSRYWVDESDKEEKKKLVDSYRDALGKKECKYFNKGEGTCPFGNKCFYRHALADGTIKDVGPPRRRRKFGADGELHDHLEVSDACV</sequence>
<feature type="zinc finger region" description="C3H1-type" evidence="9">
    <location>
        <begin position="187"/>
        <end position="215"/>
    </location>
</feature>
<dbReference type="SUPFAM" id="SSF57850">
    <property type="entry name" value="RING/U-box"/>
    <property type="match status" value="1"/>
</dbReference>
<evidence type="ECO:0000256" key="5">
    <source>
        <dbReference type="ARBA" id="ARBA00022737"/>
    </source>
</evidence>
<evidence type="ECO:0000256" key="1">
    <source>
        <dbReference type="ARBA" id="ARBA00000900"/>
    </source>
</evidence>
<feature type="domain" description="RING-type" evidence="11">
    <location>
        <begin position="238"/>
        <end position="292"/>
    </location>
</feature>
<dbReference type="GO" id="GO:0061630">
    <property type="term" value="F:ubiquitin protein ligase activity"/>
    <property type="evidence" value="ECO:0007669"/>
    <property type="project" value="UniProtKB-EC"/>
</dbReference>
<dbReference type="AlphaFoldDB" id="A0A6A0H8B9"/>
<dbReference type="Pfam" id="PF13639">
    <property type="entry name" value="zf-RING_2"/>
    <property type="match status" value="1"/>
</dbReference>
<dbReference type="InterPro" id="IPR013083">
    <property type="entry name" value="Znf_RING/FYVE/PHD"/>
</dbReference>
<keyword evidence="5" id="KW-0677">Repeat</keyword>
<dbReference type="EC" id="2.3.2.27" evidence="2"/>
<evidence type="ECO:0000256" key="6">
    <source>
        <dbReference type="ARBA" id="ARBA00022771"/>
    </source>
</evidence>
<accession>A0A6A0H8B9</accession>
<reference evidence="13" key="2">
    <citation type="journal article" date="2018" name="Environ. Sci. Technol.">
        <title>The Toxicogenome of Hyalella azteca: A Model for Sediment Ecotoxicology and Evolutionary Toxicology.</title>
        <authorList>
            <person name="Poynton H.C."/>
            <person name="Hasenbein S."/>
            <person name="Benoit J.B."/>
            <person name="Sepulveda M.S."/>
            <person name="Poelchau M.F."/>
            <person name="Hughes D.S.T."/>
            <person name="Murali S.C."/>
            <person name="Chen S."/>
            <person name="Glastad K.M."/>
            <person name="Goodisman M.A.D."/>
            <person name="Werren J.H."/>
            <person name="Vineis J.H."/>
            <person name="Bowen J.L."/>
            <person name="Friedrich M."/>
            <person name="Jones J."/>
            <person name="Robertson H.M."/>
            <person name="Feyereisen R."/>
            <person name="Mechler-Hickson A."/>
            <person name="Mathers N."/>
            <person name="Lee C.E."/>
            <person name="Colbourne J.K."/>
            <person name="Biales A."/>
            <person name="Johnston J.S."/>
            <person name="Wellborn G.A."/>
            <person name="Rosendale A.J."/>
            <person name="Cridge A.G."/>
            <person name="Munoz-Torres M.C."/>
            <person name="Bain P.A."/>
            <person name="Manny A.R."/>
            <person name="Major K.M."/>
            <person name="Lambert F.N."/>
            <person name="Vulpe C.D."/>
            <person name="Tuck P."/>
            <person name="Blalock B.J."/>
            <person name="Lin Y.Y."/>
            <person name="Smith M.E."/>
            <person name="Ochoa-Acuna H."/>
            <person name="Chen M.M."/>
            <person name="Childers C.P."/>
            <person name="Qu J."/>
            <person name="Dugan S."/>
            <person name="Lee S.L."/>
            <person name="Chao H."/>
            <person name="Dinh H."/>
            <person name="Han Y."/>
            <person name="Doddapaneni H."/>
            <person name="Worley K.C."/>
            <person name="Muzny D.M."/>
            <person name="Gibbs R.A."/>
            <person name="Richards S."/>
        </authorList>
    </citation>
    <scope>NUCLEOTIDE SEQUENCE</scope>
    <source>
        <strain evidence="13">HAZT.00-mixed</strain>
        <tissue evidence="13">Whole organism</tissue>
    </source>
</reference>
<keyword evidence="8 9" id="KW-0862">Zinc</keyword>
<feature type="domain" description="C3H1-type" evidence="12">
    <location>
        <begin position="187"/>
        <end position="215"/>
    </location>
</feature>
<dbReference type="Proteomes" id="UP000711488">
    <property type="component" value="Unassembled WGS sequence"/>
</dbReference>
<proteinExistence type="predicted"/>
<evidence type="ECO:0000256" key="2">
    <source>
        <dbReference type="ARBA" id="ARBA00012483"/>
    </source>
</evidence>
<dbReference type="InterPro" id="IPR017907">
    <property type="entry name" value="Znf_RING_CS"/>
</dbReference>
<dbReference type="InterPro" id="IPR000571">
    <property type="entry name" value="Znf_CCCH"/>
</dbReference>
<evidence type="ECO:0000256" key="9">
    <source>
        <dbReference type="PROSITE-ProRule" id="PRU00723"/>
    </source>
</evidence>
<dbReference type="OrthoDB" id="411372at2759"/>
<dbReference type="EMBL" id="JQDR03005386">
    <property type="protein sequence ID" value="KAA0201524.1"/>
    <property type="molecule type" value="Genomic_DNA"/>
</dbReference>
<evidence type="ECO:0000256" key="10">
    <source>
        <dbReference type="SAM" id="MobiDB-lite"/>
    </source>
</evidence>
<evidence type="ECO:0000256" key="8">
    <source>
        <dbReference type="ARBA" id="ARBA00022833"/>
    </source>
</evidence>
<keyword evidence="7" id="KW-0833">Ubl conjugation pathway</keyword>
<feature type="compositionally biased region" description="Polar residues" evidence="10">
    <location>
        <begin position="105"/>
        <end position="119"/>
    </location>
</feature>
<reference evidence="13" key="1">
    <citation type="submission" date="2014-08" db="EMBL/GenBank/DDBJ databases">
        <authorList>
            <person name="Murali S."/>
            <person name="Richards S."/>
            <person name="Bandaranaike D."/>
            <person name="Bellair M."/>
            <person name="Blankenburg K."/>
            <person name="Chao H."/>
            <person name="Dinh H."/>
            <person name="Doddapaneni H."/>
            <person name="Dugan-Rocha S."/>
            <person name="Elkadiri S."/>
            <person name="Gnanaolivu R."/>
            <person name="Hughes D."/>
            <person name="Lee S."/>
            <person name="Li M."/>
            <person name="Ming W."/>
            <person name="Munidasa M."/>
            <person name="Muniz J."/>
            <person name="Nguyen L."/>
            <person name="Osuji N."/>
            <person name="Pu L.-L."/>
            <person name="Puazo M."/>
            <person name="Skinner E."/>
            <person name="Qu C."/>
            <person name="Quiroz J."/>
            <person name="Raj R."/>
            <person name="Weissenberger G."/>
            <person name="Xin Y."/>
            <person name="Zou X."/>
            <person name="Han Y."/>
            <person name="Worley K."/>
            <person name="Muzny D."/>
            <person name="Gibbs R."/>
        </authorList>
    </citation>
    <scope>NUCLEOTIDE SEQUENCE</scope>
    <source>
        <strain evidence="13">HAZT.00-mixed</strain>
        <tissue evidence="13">Whole organism</tissue>
    </source>
</reference>
<evidence type="ECO:0000256" key="7">
    <source>
        <dbReference type="ARBA" id="ARBA00022786"/>
    </source>
</evidence>
<dbReference type="PANTHER" id="PTHR11224:SF10">
    <property type="entry name" value="IP09428P-RELATED"/>
    <property type="match status" value="1"/>
</dbReference>
<evidence type="ECO:0000313" key="13">
    <source>
        <dbReference type="EMBL" id="KAA0201524.1"/>
    </source>
</evidence>
<dbReference type="SMART" id="SM00184">
    <property type="entry name" value="RING"/>
    <property type="match status" value="1"/>
</dbReference>
<dbReference type="FunFam" id="3.30.40.10:FF:000117">
    <property type="entry name" value="Probable E3 ubiquitin-protein ligase makorin-1"/>
    <property type="match status" value="1"/>
</dbReference>
<dbReference type="PROSITE" id="PS50089">
    <property type="entry name" value="ZF_RING_2"/>
    <property type="match status" value="1"/>
</dbReference>
<evidence type="ECO:0000256" key="3">
    <source>
        <dbReference type="ARBA" id="ARBA00022679"/>
    </source>
</evidence>
<dbReference type="GO" id="GO:0008270">
    <property type="term" value="F:zinc ion binding"/>
    <property type="evidence" value="ECO:0007669"/>
    <property type="project" value="UniProtKB-KW"/>
</dbReference>
<keyword evidence="6 9" id="KW-0863">Zinc-finger</keyword>
<gene>
    <name evidence="13" type="ORF">HAZT_HAZT005413</name>
</gene>
<dbReference type="InterPro" id="IPR001841">
    <property type="entry name" value="Znf_RING"/>
</dbReference>
<dbReference type="InterPro" id="IPR045072">
    <property type="entry name" value="MKRN-like"/>
</dbReference>
<organism evidence="13">
    <name type="scientific">Hyalella azteca</name>
    <name type="common">Amphipod</name>
    <dbReference type="NCBI Taxonomy" id="294128"/>
    <lineage>
        <taxon>Eukaryota</taxon>
        <taxon>Metazoa</taxon>
        <taxon>Ecdysozoa</taxon>
        <taxon>Arthropoda</taxon>
        <taxon>Crustacea</taxon>
        <taxon>Multicrustacea</taxon>
        <taxon>Malacostraca</taxon>
        <taxon>Eumalacostraca</taxon>
        <taxon>Peracarida</taxon>
        <taxon>Amphipoda</taxon>
        <taxon>Senticaudata</taxon>
        <taxon>Talitrida</taxon>
        <taxon>Talitroidea</taxon>
        <taxon>Hyalellidae</taxon>
        <taxon>Hyalella</taxon>
    </lineage>
</organism>
<evidence type="ECO:0000259" key="11">
    <source>
        <dbReference type="PROSITE" id="PS50089"/>
    </source>
</evidence>
<keyword evidence="3" id="KW-0808">Transferase</keyword>
<feature type="zinc finger region" description="C3H1-type" evidence="9">
    <location>
        <begin position="323"/>
        <end position="352"/>
    </location>
</feature>
<feature type="domain" description="C3H1-type" evidence="12">
    <location>
        <begin position="323"/>
        <end position="352"/>
    </location>
</feature>
<evidence type="ECO:0000256" key="4">
    <source>
        <dbReference type="ARBA" id="ARBA00022723"/>
    </source>
</evidence>
<dbReference type="PANTHER" id="PTHR11224">
    <property type="entry name" value="MAKORIN-RELATED"/>
    <property type="match status" value="1"/>
</dbReference>
<protein>
    <recommendedName>
        <fullName evidence="2">RING-type E3 ubiquitin transferase</fullName>
        <ecNumber evidence="2">2.3.2.27</ecNumber>
    </recommendedName>
</protein>